<evidence type="ECO:0000313" key="2">
    <source>
        <dbReference type="EMBL" id="PXX40098.1"/>
    </source>
</evidence>
<name>A0A318J882_9NEIS</name>
<gene>
    <name evidence="2" type="ORF">DFR38_12712</name>
</gene>
<dbReference type="SUPFAM" id="SSF54975">
    <property type="entry name" value="Acylphosphatase/BLUF domain-like"/>
    <property type="match status" value="1"/>
</dbReference>
<accession>A0A318J882</accession>
<protein>
    <submittedName>
        <fullName evidence="2">FAD-dependent sensor of blue light</fullName>
    </submittedName>
</protein>
<evidence type="ECO:0000259" key="1">
    <source>
        <dbReference type="PROSITE" id="PS50925"/>
    </source>
</evidence>
<feature type="domain" description="BLUF" evidence="1">
    <location>
        <begin position="1"/>
        <end position="92"/>
    </location>
</feature>
<keyword evidence="3" id="KW-1185">Reference proteome</keyword>
<dbReference type="EMBL" id="QJKC01000027">
    <property type="protein sequence ID" value="PXX40098.1"/>
    <property type="molecule type" value="Genomic_DNA"/>
</dbReference>
<proteinExistence type="predicted"/>
<dbReference type="OrthoDB" id="8586885at2"/>
<dbReference type="Gene3D" id="3.30.70.100">
    <property type="match status" value="1"/>
</dbReference>
<comment type="caution">
    <text evidence="2">The sequence shown here is derived from an EMBL/GenBank/DDBJ whole genome shotgun (WGS) entry which is preliminary data.</text>
</comment>
<organism evidence="2 3">
    <name type="scientific">Aquitalea magnusonii</name>
    <dbReference type="NCBI Taxonomy" id="332411"/>
    <lineage>
        <taxon>Bacteria</taxon>
        <taxon>Pseudomonadati</taxon>
        <taxon>Pseudomonadota</taxon>
        <taxon>Betaproteobacteria</taxon>
        <taxon>Neisseriales</taxon>
        <taxon>Chromobacteriaceae</taxon>
        <taxon>Aquitalea</taxon>
    </lineage>
</organism>
<dbReference type="RefSeq" id="WP_059286480.1">
    <property type="nucleotide sequence ID" value="NZ_LNQU01000083.1"/>
</dbReference>
<dbReference type="InterPro" id="IPR007024">
    <property type="entry name" value="BLUF_domain"/>
</dbReference>
<reference evidence="2 3" key="1">
    <citation type="submission" date="2018-05" db="EMBL/GenBank/DDBJ databases">
        <title>Genomic Encyclopedia of Type Strains, Phase IV (KMG-IV): sequencing the most valuable type-strain genomes for metagenomic binning, comparative biology and taxonomic classification.</title>
        <authorList>
            <person name="Goeker M."/>
        </authorList>
    </citation>
    <scope>NUCLEOTIDE SEQUENCE [LARGE SCALE GENOMIC DNA]</scope>
    <source>
        <strain evidence="2 3">DSM 25134</strain>
    </source>
</reference>
<dbReference type="AlphaFoldDB" id="A0A318J882"/>
<sequence>MIRLIYSSALNPAYDVQELHGLLASYRARNQRMGINSLLLLMNKDFLQMLEGEEAAVDELYAFIQQDKHHLQLTLLSRETVSQPSFPDQALVFVDTEQLARKLGHPVHLSNIAPHGELDHAERAKRFVQEFINGKWHHHLPNGQNPQVVHRH</sequence>
<dbReference type="InterPro" id="IPR036046">
    <property type="entry name" value="Acylphosphatase-like_dom_sf"/>
</dbReference>
<dbReference type="PROSITE" id="PS50925">
    <property type="entry name" value="BLUF"/>
    <property type="match status" value="1"/>
</dbReference>
<evidence type="ECO:0000313" key="3">
    <source>
        <dbReference type="Proteomes" id="UP000248395"/>
    </source>
</evidence>
<dbReference type="GO" id="GO:0009882">
    <property type="term" value="F:blue light photoreceptor activity"/>
    <property type="evidence" value="ECO:0007669"/>
    <property type="project" value="InterPro"/>
</dbReference>
<dbReference type="SMART" id="SM01034">
    <property type="entry name" value="BLUF"/>
    <property type="match status" value="1"/>
</dbReference>
<dbReference type="GO" id="GO:0071949">
    <property type="term" value="F:FAD binding"/>
    <property type="evidence" value="ECO:0007669"/>
    <property type="project" value="InterPro"/>
</dbReference>
<dbReference type="Proteomes" id="UP000248395">
    <property type="component" value="Unassembled WGS sequence"/>
</dbReference>
<dbReference type="Pfam" id="PF04940">
    <property type="entry name" value="BLUF"/>
    <property type="match status" value="1"/>
</dbReference>